<dbReference type="Gene3D" id="3.40.50.2300">
    <property type="match status" value="1"/>
</dbReference>
<dbReference type="PROSITE" id="PS50887">
    <property type="entry name" value="GGDEF"/>
    <property type="match status" value="1"/>
</dbReference>
<comment type="catalytic activity">
    <reaction evidence="4">
        <text>2 GTP = 3',3'-c-di-GMP + 2 diphosphate</text>
        <dbReference type="Rhea" id="RHEA:24898"/>
        <dbReference type="ChEBI" id="CHEBI:33019"/>
        <dbReference type="ChEBI" id="CHEBI:37565"/>
        <dbReference type="ChEBI" id="CHEBI:58805"/>
        <dbReference type="EC" id="2.7.7.65"/>
    </reaction>
</comment>
<dbReference type="NCBIfam" id="TIGR00254">
    <property type="entry name" value="GGDEF"/>
    <property type="match status" value="1"/>
</dbReference>
<dbReference type="SUPFAM" id="SSF55073">
    <property type="entry name" value="Nucleotide cyclase"/>
    <property type="match status" value="1"/>
</dbReference>
<dbReference type="InterPro" id="IPR050469">
    <property type="entry name" value="Diguanylate_Cyclase"/>
</dbReference>
<dbReference type="InterPro" id="IPR011006">
    <property type="entry name" value="CheY-like_superfamily"/>
</dbReference>
<dbReference type="PROSITE" id="PS50110">
    <property type="entry name" value="RESPONSE_REGULATORY"/>
    <property type="match status" value="1"/>
</dbReference>
<dbReference type="InterPro" id="IPR029787">
    <property type="entry name" value="Nucleotide_cyclase"/>
</dbReference>
<dbReference type="SMART" id="SM00267">
    <property type="entry name" value="GGDEF"/>
    <property type="match status" value="1"/>
</dbReference>
<dbReference type="GO" id="GO:0005886">
    <property type="term" value="C:plasma membrane"/>
    <property type="evidence" value="ECO:0007669"/>
    <property type="project" value="UniProtKB-SubCell"/>
</dbReference>
<dbReference type="GO" id="GO:0000160">
    <property type="term" value="P:phosphorelay signal transduction system"/>
    <property type="evidence" value="ECO:0007669"/>
    <property type="project" value="InterPro"/>
</dbReference>
<dbReference type="PANTHER" id="PTHR45138:SF9">
    <property type="entry name" value="DIGUANYLATE CYCLASE DGCM-RELATED"/>
    <property type="match status" value="1"/>
</dbReference>
<sequence length="318" mass="36068">MERLKPFFHGRPKLLVVDDQPINIRVLHELFRPECDVFMATHGEQALTISRELRPDLILLDVVMPGMDGYEVCRRLKANPETSEIPIIFVTGKSHEDDEATGFELGAVDYIRKPFNALVVRARVINHLRLKLQGDYLRQMALIDGLTSILNRRGFDERFDAARAQAQREQKPLSLLMIDVDYFKRYNDQYGHLRGDQCLRDVAQALANTLNRPYDLVARFGGEEFAVLLPDTDEAGARQVAERLQEAIRRLAIEHRSSDVATVLTLSIGSATLPPNAGASVEQHLNWADEQLYRAKAEGRDRICSKTYTSPVRMISEA</sequence>
<proteinExistence type="predicted"/>
<comment type="subcellular location">
    <subcellularLocation>
        <location evidence="2">Cell inner membrane</location>
    </subcellularLocation>
</comment>
<comment type="cofactor">
    <cofactor evidence="1">
        <name>Mg(2+)</name>
        <dbReference type="ChEBI" id="CHEBI:18420"/>
    </cofactor>
</comment>
<dbReference type="GO" id="GO:0052621">
    <property type="term" value="F:diguanylate cyclase activity"/>
    <property type="evidence" value="ECO:0007669"/>
    <property type="project" value="UniProtKB-EC"/>
</dbReference>
<dbReference type="PANTHER" id="PTHR45138">
    <property type="entry name" value="REGULATORY COMPONENTS OF SENSORY TRANSDUCTION SYSTEM"/>
    <property type="match status" value="1"/>
</dbReference>
<gene>
    <name evidence="5" type="ORF">POT9AD_5441</name>
</gene>
<dbReference type="GO" id="GO:0043709">
    <property type="term" value="P:cell adhesion involved in single-species biofilm formation"/>
    <property type="evidence" value="ECO:0007669"/>
    <property type="project" value="TreeGrafter"/>
</dbReference>
<dbReference type="EC" id="2.7.7.65" evidence="3"/>
<reference evidence="5" key="1">
    <citation type="submission" date="2018-11" db="EMBL/GenBank/DDBJ databases">
        <authorList>
            <consortium name="Genoscope - CEA"/>
            <person name="William W."/>
        </authorList>
    </citation>
    <scope>NUCLEOTIDE SEQUENCE [LARGE SCALE GENOMIC DNA]</scope>
    <source>
        <strain evidence="5">T9AD</strain>
    </source>
</reference>
<evidence type="ECO:0000256" key="3">
    <source>
        <dbReference type="ARBA" id="ARBA00012528"/>
    </source>
</evidence>
<evidence type="ECO:0000313" key="5">
    <source>
        <dbReference type="EMBL" id="VDN66416.1"/>
    </source>
</evidence>
<dbReference type="InterPro" id="IPR000160">
    <property type="entry name" value="GGDEF_dom"/>
</dbReference>
<dbReference type="SUPFAM" id="SSF52172">
    <property type="entry name" value="CheY-like"/>
    <property type="match status" value="1"/>
</dbReference>
<dbReference type="SMART" id="SM00448">
    <property type="entry name" value="REC"/>
    <property type="match status" value="1"/>
</dbReference>
<evidence type="ECO:0000256" key="2">
    <source>
        <dbReference type="ARBA" id="ARBA00004533"/>
    </source>
</evidence>
<accession>A0A653BCL9</accession>
<dbReference type="AlphaFoldDB" id="A0A653BCL9"/>
<dbReference type="Pfam" id="PF00072">
    <property type="entry name" value="Response_reg"/>
    <property type="match status" value="1"/>
</dbReference>
<protein>
    <recommendedName>
        <fullName evidence="3">diguanylate cyclase</fullName>
        <ecNumber evidence="3">2.7.7.65</ecNumber>
    </recommendedName>
</protein>
<dbReference type="GO" id="GO:1902201">
    <property type="term" value="P:negative regulation of bacterial-type flagellum-dependent cell motility"/>
    <property type="evidence" value="ECO:0007669"/>
    <property type="project" value="TreeGrafter"/>
</dbReference>
<dbReference type="InterPro" id="IPR001789">
    <property type="entry name" value="Sig_transdc_resp-reg_receiver"/>
</dbReference>
<dbReference type="EMBL" id="LR130779">
    <property type="protein sequence ID" value="VDN66416.1"/>
    <property type="molecule type" value="Genomic_DNA"/>
</dbReference>
<dbReference type="InterPro" id="IPR043128">
    <property type="entry name" value="Rev_trsase/Diguanyl_cyclase"/>
</dbReference>
<name>A0A653BCL9_ECTOL</name>
<organism evidence="5">
    <name type="scientific">Ectopseudomonas oleovorans</name>
    <name type="common">Pseudomonas oleovorans</name>
    <dbReference type="NCBI Taxonomy" id="301"/>
    <lineage>
        <taxon>Bacteria</taxon>
        <taxon>Pseudomonadati</taxon>
        <taxon>Pseudomonadota</taxon>
        <taxon>Gammaproteobacteria</taxon>
        <taxon>Pseudomonadales</taxon>
        <taxon>Pseudomonadaceae</taxon>
        <taxon>Ectopseudomonas</taxon>
    </lineage>
</organism>
<evidence type="ECO:0000256" key="4">
    <source>
        <dbReference type="ARBA" id="ARBA00034247"/>
    </source>
</evidence>
<dbReference type="Pfam" id="PF00990">
    <property type="entry name" value="GGDEF"/>
    <property type="match status" value="1"/>
</dbReference>
<dbReference type="Gene3D" id="3.30.70.270">
    <property type="match status" value="1"/>
</dbReference>
<dbReference type="FunFam" id="3.30.70.270:FF:000001">
    <property type="entry name" value="Diguanylate cyclase domain protein"/>
    <property type="match status" value="1"/>
</dbReference>
<dbReference type="CDD" id="cd19920">
    <property type="entry name" value="REC_PA4781-like"/>
    <property type="match status" value="1"/>
</dbReference>
<dbReference type="CDD" id="cd01949">
    <property type="entry name" value="GGDEF"/>
    <property type="match status" value="1"/>
</dbReference>
<evidence type="ECO:0000256" key="1">
    <source>
        <dbReference type="ARBA" id="ARBA00001946"/>
    </source>
</evidence>